<dbReference type="GO" id="GO:0008299">
    <property type="term" value="P:isoprenoid biosynthetic process"/>
    <property type="evidence" value="ECO:0007669"/>
    <property type="project" value="InterPro"/>
</dbReference>
<dbReference type="Pfam" id="PF01128">
    <property type="entry name" value="IspD"/>
    <property type="match status" value="1"/>
</dbReference>
<sequence>MELRQSLRSCTTTWGKQELSRINFITPCARRMGAPFPSAWCVNGSALAHRAHHAASARSERRSVIVCACDSNATSLDKGSVSVVLLAGGVGKRMGAAIPKQYLELRGQPIATYSLETFARMPMVGEIVIVCDPSWRDVFEKRFPGLPSHIKFKWALPGPERQDSVFNGLQQVDAGAAIVAVHDSARPLVTPEDAAQCMTDGLAIGAAVLGVQVKPTIKEVDKNLMVIQTLQRSKLWEVQTPQCIRPALLRAGFDLVKSQNLEVTDDVSIIEAMGNPVKITPGSYTNIKVTTPDDMAVAEKFLEERAQAATAAVSKPVVAAA</sequence>
<dbReference type="PANTHER" id="PTHR32125">
    <property type="entry name" value="2-C-METHYL-D-ERYTHRITOL 4-PHOSPHATE CYTIDYLYLTRANSFERASE, CHLOROPLASTIC"/>
    <property type="match status" value="1"/>
</dbReference>
<dbReference type="CDD" id="cd02516">
    <property type="entry name" value="CDP-ME_synthetase"/>
    <property type="match status" value="1"/>
</dbReference>
<dbReference type="SUPFAM" id="SSF53448">
    <property type="entry name" value="Nucleotide-diphospho-sugar transferases"/>
    <property type="match status" value="1"/>
</dbReference>
<evidence type="ECO:0000256" key="2">
    <source>
        <dbReference type="ARBA" id="ARBA00022679"/>
    </source>
</evidence>
<dbReference type="Gene3D" id="3.90.550.10">
    <property type="entry name" value="Spore Coat Polysaccharide Biosynthesis Protein SpsA, Chain A"/>
    <property type="match status" value="1"/>
</dbReference>
<dbReference type="Proteomes" id="UP000722791">
    <property type="component" value="Unassembled WGS sequence"/>
</dbReference>
<dbReference type="NCBIfam" id="TIGR00453">
    <property type="entry name" value="ispD"/>
    <property type="match status" value="1"/>
</dbReference>
<accession>A0A8J4GU43</accession>
<keyword evidence="2" id="KW-0808">Transferase</keyword>
<dbReference type="FunFam" id="3.90.550.10:FF:000003">
    <property type="entry name" value="2-C-methyl-D-erythritol 4-phosphate cytidylyltransferase"/>
    <property type="match status" value="1"/>
</dbReference>
<dbReference type="PANTHER" id="PTHR32125:SF4">
    <property type="entry name" value="2-C-METHYL-D-ERYTHRITOL 4-PHOSPHATE CYTIDYLYLTRANSFERASE, CHLOROPLASTIC"/>
    <property type="match status" value="1"/>
</dbReference>
<name>A0A8J4GU43_9CHLO</name>
<evidence type="ECO:0000256" key="1">
    <source>
        <dbReference type="ARBA" id="ARBA00009789"/>
    </source>
</evidence>
<dbReference type="InterPro" id="IPR034683">
    <property type="entry name" value="IspD/TarI"/>
</dbReference>
<evidence type="ECO:0000313" key="5">
    <source>
        <dbReference type="EMBL" id="GIM13371.1"/>
    </source>
</evidence>
<evidence type="ECO:0000256" key="4">
    <source>
        <dbReference type="ARBA" id="ARBA00069967"/>
    </source>
</evidence>
<dbReference type="AlphaFoldDB" id="A0A8J4GU43"/>
<dbReference type="InterPro" id="IPR001228">
    <property type="entry name" value="IspD"/>
</dbReference>
<comment type="caution">
    <text evidence="5">The sequence shown here is derived from an EMBL/GenBank/DDBJ whole genome shotgun (WGS) entry which is preliminary data.</text>
</comment>
<evidence type="ECO:0000256" key="3">
    <source>
        <dbReference type="ARBA" id="ARBA00022695"/>
    </source>
</evidence>
<dbReference type="InterPro" id="IPR050088">
    <property type="entry name" value="IspD/TarI_cytidylyltransf_bact"/>
</dbReference>
<gene>
    <name evidence="5" type="ORF">Vretimale_16530</name>
</gene>
<comment type="similarity">
    <text evidence="1">Belongs to the IspD/TarI cytidylyltransferase family. IspD subfamily.</text>
</comment>
<dbReference type="InterPro" id="IPR029044">
    <property type="entry name" value="Nucleotide-diphossugar_trans"/>
</dbReference>
<proteinExistence type="inferred from homology"/>
<dbReference type="EMBL" id="BNCQ01000048">
    <property type="protein sequence ID" value="GIM13371.1"/>
    <property type="molecule type" value="Genomic_DNA"/>
</dbReference>
<organism evidence="5 6">
    <name type="scientific">Volvox reticuliferus</name>
    <dbReference type="NCBI Taxonomy" id="1737510"/>
    <lineage>
        <taxon>Eukaryota</taxon>
        <taxon>Viridiplantae</taxon>
        <taxon>Chlorophyta</taxon>
        <taxon>core chlorophytes</taxon>
        <taxon>Chlorophyceae</taxon>
        <taxon>CS clade</taxon>
        <taxon>Chlamydomonadales</taxon>
        <taxon>Volvocaceae</taxon>
        <taxon>Volvox</taxon>
    </lineage>
</organism>
<keyword evidence="3" id="KW-0548">Nucleotidyltransferase</keyword>
<evidence type="ECO:0000313" key="6">
    <source>
        <dbReference type="Proteomes" id="UP000722791"/>
    </source>
</evidence>
<dbReference type="GO" id="GO:0050518">
    <property type="term" value="F:2-C-methyl-D-erythritol 4-phosphate cytidylyltransferase activity"/>
    <property type="evidence" value="ECO:0007669"/>
    <property type="project" value="InterPro"/>
</dbReference>
<protein>
    <recommendedName>
        <fullName evidence="4">2-C-methyl-D-erythritol 4-phosphate cytidylyltransferase, chloroplastic</fullName>
    </recommendedName>
</protein>
<dbReference type="HAMAP" id="MF_00108">
    <property type="entry name" value="IspD"/>
    <property type="match status" value="1"/>
</dbReference>
<reference evidence="5" key="1">
    <citation type="journal article" date="2021" name="Proc. Natl. Acad. Sci. U.S.A.">
        <title>Three genomes in the algal genus Volvox reveal the fate of a haploid sex-determining region after a transition to homothallism.</title>
        <authorList>
            <person name="Yamamoto K."/>
            <person name="Hamaji T."/>
            <person name="Kawai-Toyooka H."/>
            <person name="Matsuzaki R."/>
            <person name="Takahashi F."/>
            <person name="Nishimura Y."/>
            <person name="Kawachi M."/>
            <person name="Noguchi H."/>
            <person name="Minakuchi Y."/>
            <person name="Umen J.G."/>
            <person name="Toyoda A."/>
            <person name="Nozaki H."/>
        </authorList>
    </citation>
    <scope>NUCLEOTIDE SEQUENCE</scope>
    <source>
        <strain evidence="5">NIES-3785</strain>
    </source>
</reference>